<gene>
    <name evidence="2" type="ORF">LJ739_16535</name>
</gene>
<feature type="transmembrane region" description="Helical" evidence="1">
    <location>
        <begin position="45"/>
        <end position="64"/>
    </location>
</feature>
<evidence type="ECO:0000313" key="2">
    <source>
        <dbReference type="EMBL" id="MCC2617861.1"/>
    </source>
</evidence>
<organism evidence="2 3">
    <name type="scientific">Fluctibacter halophilus</name>
    <dbReference type="NCBI Taxonomy" id="226011"/>
    <lineage>
        <taxon>Bacteria</taxon>
        <taxon>Pseudomonadati</taxon>
        <taxon>Pseudomonadota</taxon>
        <taxon>Gammaproteobacteria</taxon>
        <taxon>Alteromonadales</taxon>
        <taxon>Alteromonadaceae</taxon>
        <taxon>Fluctibacter</taxon>
    </lineage>
</organism>
<proteinExistence type="predicted"/>
<name>A0ABS8GC90_9ALTE</name>
<dbReference type="RefSeq" id="WP_229162259.1">
    <property type="nucleotide sequence ID" value="NZ_JAJEWP010000006.1"/>
</dbReference>
<feature type="transmembrane region" description="Helical" evidence="1">
    <location>
        <begin position="7"/>
        <end position="25"/>
    </location>
</feature>
<evidence type="ECO:0000256" key="1">
    <source>
        <dbReference type="SAM" id="Phobius"/>
    </source>
</evidence>
<keyword evidence="1" id="KW-1133">Transmembrane helix</keyword>
<keyword evidence="1" id="KW-0812">Transmembrane</keyword>
<keyword evidence="1" id="KW-0472">Membrane</keyword>
<protein>
    <submittedName>
        <fullName evidence="2">Uncharacterized protein</fullName>
    </submittedName>
</protein>
<keyword evidence="3" id="KW-1185">Reference proteome</keyword>
<dbReference type="EMBL" id="JAJEWP010000006">
    <property type="protein sequence ID" value="MCC2617861.1"/>
    <property type="molecule type" value="Genomic_DNA"/>
</dbReference>
<comment type="caution">
    <text evidence="2">The sequence shown here is derived from an EMBL/GenBank/DDBJ whole genome shotgun (WGS) entry which is preliminary data.</text>
</comment>
<reference evidence="2 3" key="1">
    <citation type="submission" date="2021-10" db="EMBL/GenBank/DDBJ databases">
        <title>Draft genome of Aestuariibacter halophilus JC2043.</title>
        <authorList>
            <person name="Emsley S.A."/>
            <person name="Pfannmuller K.M."/>
            <person name="Ushijima B."/>
            <person name="Saw J.H."/>
            <person name="Videau P."/>
        </authorList>
    </citation>
    <scope>NUCLEOTIDE SEQUENCE [LARGE SCALE GENOMIC DNA]</scope>
    <source>
        <strain evidence="2 3">JC2043</strain>
    </source>
</reference>
<sequence length="65" mass="6674">MAAWGEAFLFGATVVAFVLGISSIIMGLLPQPAAAGSGMKEKVEYGFFGISALVVGIVLTVALVW</sequence>
<dbReference type="Proteomes" id="UP001520878">
    <property type="component" value="Unassembled WGS sequence"/>
</dbReference>
<evidence type="ECO:0000313" key="3">
    <source>
        <dbReference type="Proteomes" id="UP001520878"/>
    </source>
</evidence>
<accession>A0ABS8GC90</accession>